<keyword evidence="2" id="KW-1185">Reference proteome</keyword>
<proteinExistence type="predicted"/>
<name>A0A2G5BF64_COERN</name>
<dbReference type="Proteomes" id="UP000242474">
    <property type="component" value="Unassembled WGS sequence"/>
</dbReference>
<dbReference type="EMBL" id="KZ303493">
    <property type="protein sequence ID" value="PIA17644.1"/>
    <property type="molecule type" value="Genomic_DNA"/>
</dbReference>
<evidence type="ECO:0000313" key="2">
    <source>
        <dbReference type="Proteomes" id="UP000242474"/>
    </source>
</evidence>
<dbReference type="AlphaFoldDB" id="A0A2G5BF64"/>
<protein>
    <submittedName>
        <fullName evidence="1">Uncharacterized protein</fullName>
    </submittedName>
</protein>
<reference evidence="1 2" key="1">
    <citation type="journal article" date="2015" name="Genome Biol. Evol.">
        <title>Phylogenomic analyses indicate that early fungi evolved digesting cell walls of algal ancestors of land plants.</title>
        <authorList>
            <person name="Chang Y."/>
            <person name="Wang S."/>
            <person name="Sekimoto S."/>
            <person name="Aerts A.L."/>
            <person name="Choi C."/>
            <person name="Clum A."/>
            <person name="LaButti K.M."/>
            <person name="Lindquist E.A."/>
            <person name="Yee Ngan C."/>
            <person name="Ohm R.A."/>
            <person name="Salamov A.A."/>
            <person name="Grigoriev I.V."/>
            <person name="Spatafora J.W."/>
            <person name="Berbee M.L."/>
        </authorList>
    </citation>
    <scope>NUCLEOTIDE SEQUENCE [LARGE SCALE GENOMIC DNA]</scope>
    <source>
        <strain evidence="1 2">NRRL 1564</strain>
    </source>
</reference>
<organism evidence="1 2">
    <name type="scientific">Coemansia reversa (strain ATCC 12441 / NRRL 1564)</name>
    <dbReference type="NCBI Taxonomy" id="763665"/>
    <lineage>
        <taxon>Eukaryota</taxon>
        <taxon>Fungi</taxon>
        <taxon>Fungi incertae sedis</taxon>
        <taxon>Zoopagomycota</taxon>
        <taxon>Kickxellomycotina</taxon>
        <taxon>Kickxellomycetes</taxon>
        <taxon>Kickxellales</taxon>
        <taxon>Kickxellaceae</taxon>
        <taxon>Coemansia</taxon>
    </lineage>
</organism>
<evidence type="ECO:0000313" key="1">
    <source>
        <dbReference type="EMBL" id="PIA17644.1"/>
    </source>
</evidence>
<accession>A0A2G5BF64</accession>
<feature type="non-terminal residue" evidence="1">
    <location>
        <position position="1"/>
    </location>
</feature>
<gene>
    <name evidence="1" type="ORF">COEREDRAFT_60670</name>
</gene>
<sequence length="113" mass="12905">FGPKLIFLVYISFPCGATRVLSASYSPSLPHIFSSAFLCSYRSSHYFPSKLSLFVLLFLRQILQFARIRTLQLLPLTPHLYTPHYIDAQERGSYVLIKARYSSIPQEPHCPAP</sequence>